<reference evidence="1" key="1">
    <citation type="submission" date="2020-07" db="EMBL/GenBank/DDBJ databases">
        <title>Clarias magur genome sequencing, assembly and annotation.</title>
        <authorList>
            <person name="Kushwaha B."/>
            <person name="Kumar R."/>
            <person name="Das P."/>
            <person name="Joshi C.G."/>
            <person name="Kumar D."/>
            <person name="Nagpure N.S."/>
            <person name="Pandey M."/>
            <person name="Agarwal S."/>
            <person name="Srivastava S."/>
            <person name="Singh M."/>
            <person name="Sahoo L."/>
            <person name="Jayasankar P."/>
            <person name="Meher P.K."/>
            <person name="Koringa P.G."/>
            <person name="Iquebal M.A."/>
            <person name="Das S.P."/>
            <person name="Bit A."/>
            <person name="Patnaik S."/>
            <person name="Patel N."/>
            <person name="Shah T.M."/>
            <person name="Hinsu A."/>
            <person name="Jena J.K."/>
        </authorList>
    </citation>
    <scope>NUCLEOTIDE SEQUENCE</scope>
    <source>
        <strain evidence="1">CIFAMagur01</strain>
        <tissue evidence="1">Testis</tissue>
    </source>
</reference>
<keyword evidence="2" id="KW-1185">Reference proteome</keyword>
<comment type="caution">
    <text evidence="1">The sequence shown here is derived from an EMBL/GenBank/DDBJ whole genome shotgun (WGS) entry which is preliminary data.</text>
</comment>
<proteinExistence type="predicted"/>
<protein>
    <submittedName>
        <fullName evidence="1">L-ectoine synthase</fullName>
    </submittedName>
</protein>
<feature type="non-terminal residue" evidence="1">
    <location>
        <position position="1"/>
    </location>
</feature>
<dbReference type="AlphaFoldDB" id="A0A8J4TR48"/>
<name>A0A8J4TR48_CLAMG</name>
<accession>A0A8J4TR48</accession>
<gene>
    <name evidence="1" type="primary">ectC</name>
    <name evidence="1" type="ORF">DAT39_020544</name>
</gene>
<organism evidence="1 2">
    <name type="scientific">Clarias magur</name>
    <name type="common">Asian catfish</name>
    <name type="synonym">Macropteronotus magur</name>
    <dbReference type="NCBI Taxonomy" id="1594786"/>
    <lineage>
        <taxon>Eukaryota</taxon>
        <taxon>Metazoa</taxon>
        <taxon>Chordata</taxon>
        <taxon>Craniata</taxon>
        <taxon>Vertebrata</taxon>
        <taxon>Euteleostomi</taxon>
        <taxon>Actinopterygii</taxon>
        <taxon>Neopterygii</taxon>
        <taxon>Teleostei</taxon>
        <taxon>Ostariophysi</taxon>
        <taxon>Siluriformes</taxon>
        <taxon>Clariidae</taxon>
        <taxon>Clarias</taxon>
    </lineage>
</organism>
<dbReference type="EMBL" id="QNUK01000770">
    <property type="protein sequence ID" value="KAF5889761.1"/>
    <property type="molecule type" value="Genomic_DNA"/>
</dbReference>
<evidence type="ECO:0000313" key="2">
    <source>
        <dbReference type="Proteomes" id="UP000727407"/>
    </source>
</evidence>
<evidence type="ECO:0000313" key="1">
    <source>
        <dbReference type="EMBL" id="KAF5889761.1"/>
    </source>
</evidence>
<dbReference type="Proteomes" id="UP000727407">
    <property type="component" value="Unassembled WGS sequence"/>
</dbReference>
<sequence>NVIGHVCLSGEGEKDHVIRETIEPQPGTLSLFRCIKACHNRRYLCSISKQS</sequence>